<feature type="transmembrane region" description="Helical" evidence="1">
    <location>
        <begin position="35"/>
        <end position="62"/>
    </location>
</feature>
<sequence>MNDYMKKLGKSLEMGVSMKTSLEGKASEKAAGRAILIKSIGASIMFICFGITPVLFTLMYFFRG</sequence>
<evidence type="ECO:0000313" key="3">
    <source>
        <dbReference type="Proteomes" id="UP000829542"/>
    </source>
</evidence>
<dbReference type="RefSeq" id="WP_242148751.1">
    <property type="nucleotide sequence ID" value="NZ_CP093379.1"/>
</dbReference>
<keyword evidence="1" id="KW-0472">Membrane</keyword>
<reference evidence="2 3" key="1">
    <citation type="submission" date="2022-03" db="EMBL/GenBank/DDBJ databases">
        <title>Ignatzschineria rhizosphaerae HR5S32.</title>
        <authorList>
            <person name="Sun J.Q."/>
            <person name="Feng J.Y."/>
        </authorList>
    </citation>
    <scope>NUCLEOTIDE SEQUENCE [LARGE SCALE GENOMIC DNA]</scope>
    <source>
        <strain evidence="2 3">HR5S32</strain>
    </source>
</reference>
<protein>
    <submittedName>
        <fullName evidence="2">Uncharacterized protein</fullName>
    </submittedName>
</protein>
<evidence type="ECO:0000256" key="1">
    <source>
        <dbReference type="SAM" id="Phobius"/>
    </source>
</evidence>
<proteinExistence type="predicted"/>
<dbReference type="Proteomes" id="UP000829542">
    <property type="component" value="Chromosome"/>
</dbReference>
<keyword evidence="3" id="KW-1185">Reference proteome</keyword>
<dbReference type="EMBL" id="CP093379">
    <property type="protein sequence ID" value="UNM95955.1"/>
    <property type="molecule type" value="Genomic_DNA"/>
</dbReference>
<evidence type="ECO:0000313" key="2">
    <source>
        <dbReference type="EMBL" id="UNM95955.1"/>
    </source>
</evidence>
<gene>
    <name evidence="2" type="ORF">MMG00_12240</name>
</gene>
<name>A0ABY3X594_9GAMM</name>
<keyword evidence="1" id="KW-1133">Transmembrane helix</keyword>
<keyword evidence="1" id="KW-0812">Transmembrane</keyword>
<accession>A0ABY3X594</accession>
<organism evidence="2 3">
    <name type="scientific">Ignatzschineria rhizosphaerae</name>
    <dbReference type="NCBI Taxonomy" id="2923279"/>
    <lineage>
        <taxon>Bacteria</taxon>
        <taxon>Pseudomonadati</taxon>
        <taxon>Pseudomonadota</taxon>
        <taxon>Gammaproteobacteria</taxon>
        <taxon>Cardiobacteriales</taxon>
        <taxon>Ignatzschineriaceae</taxon>
        <taxon>Ignatzschineria</taxon>
    </lineage>
</organism>